<dbReference type="PANTHER" id="PTHR42703">
    <property type="entry name" value="NADH DEHYDROGENASE"/>
    <property type="match status" value="1"/>
</dbReference>
<evidence type="ECO:0000256" key="4">
    <source>
        <dbReference type="ARBA" id="ARBA00022989"/>
    </source>
</evidence>
<organism evidence="8">
    <name type="scientific">Ignisphaera aggregans</name>
    <dbReference type="NCBI Taxonomy" id="334771"/>
    <lineage>
        <taxon>Archaea</taxon>
        <taxon>Thermoproteota</taxon>
        <taxon>Thermoprotei</taxon>
        <taxon>Desulfurococcales</taxon>
        <taxon>Desulfurococcaceae</taxon>
        <taxon>Ignisphaera</taxon>
    </lineage>
</organism>
<feature type="transmembrane region" description="Helical" evidence="6">
    <location>
        <begin position="72"/>
        <end position="95"/>
    </location>
</feature>
<keyword evidence="4 6" id="KW-1133">Transmembrane helix</keyword>
<feature type="transmembrane region" description="Helical" evidence="6">
    <location>
        <begin position="135"/>
        <end position="153"/>
    </location>
</feature>
<evidence type="ECO:0000256" key="6">
    <source>
        <dbReference type="SAM" id="Phobius"/>
    </source>
</evidence>
<dbReference type="Pfam" id="PF00361">
    <property type="entry name" value="Proton_antipo_M"/>
    <property type="match status" value="1"/>
</dbReference>
<feature type="transmembrane region" description="Helical" evidence="6">
    <location>
        <begin position="388"/>
        <end position="411"/>
    </location>
</feature>
<evidence type="ECO:0000256" key="5">
    <source>
        <dbReference type="ARBA" id="ARBA00023136"/>
    </source>
</evidence>
<feature type="transmembrane region" description="Helical" evidence="6">
    <location>
        <begin position="31"/>
        <end position="52"/>
    </location>
</feature>
<keyword evidence="2" id="KW-1003">Cell membrane</keyword>
<dbReference type="AlphaFoldDB" id="A0A7C5THH2"/>
<gene>
    <name evidence="8" type="ORF">ENM84_03960</name>
</gene>
<dbReference type="GO" id="GO:0005886">
    <property type="term" value="C:plasma membrane"/>
    <property type="evidence" value="ECO:0007669"/>
    <property type="project" value="UniProtKB-SubCell"/>
</dbReference>
<evidence type="ECO:0000256" key="3">
    <source>
        <dbReference type="ARBA" id="ARBA00022692"/>
    </source>
</evidence>
<feature type="transmembrane region" description="Helical" evidence="6">
    <location>
        <begin position="469"/>
        <end position="491"/>
    </location>
</feature>
<feature type="transmembrane region" description="Helical" evidence="6">
    <location>
        <begin position="321"/>
        <end position="339"/>
    </location>
</feature>
<dbReference type="InterPro" id="IPR050586">
    <property type="entry name" value="CPA3_Na-H_Antiporter_D"/>
</dbReference>
<feature type="transmembrane region" description="Helical" evidence="6">
    <location>
        <begin position="345"/>
        <end position="367"/>
    </location>
</feature>
<keyword evidence="5 6" id="KW-0472">Membrane</keyword>
<feature type="transmembrane region" description="Helical" evidence="6">
    <location>
        <begin position="256"/>
        <end position="277"/>
    </location>
</feature>
<keyword evidence="3 6" id="KW-0812">Transmembrane</keyword>
<evidence type="ECO:0000313" key="8">
    <source>
        <dbReference type="EMBL" id="HHP81800.1"/>
    </source>
</evidence>
<feature type="transmembrane region" description="Helical" evidence="6">
    <location>
        <begin position="107"/>
        <end position="129"/>
    </location>
</feature>
<evidence type="ECO:0000256" key="1">
    <source>
        <dbReference type="ARBA" id="ARBA00004651"/>
    </source>
</evidence>
<sequence length="522" mass="57681">MAFLLGFLPIYLIGISISMPLISFKVKDRRVYGIFSIAASLVAFIASLYIFFLAIERNIIIYRFGGFPPPLGIVYIVDVVNAFLGSLSMFMLFLTSIYSIWMITSRWLYLYYTLLFLMGAGSIGCLYTGDIFNFFVSLELLAISSYALTAFYRDNPRAIRAALRYAISGTIATSLYILSTFIIYGAFGTLNMADIALKARNPEAITPFTGIVFGEIVISSKVALSLMIWVFLFKSAIFPLNFAWQPYAYSEAPTPIAAAFTAIADTVGLYGLIRILYTVFGYDSVLSDFRVSILGILQIIAIISASIGALLMCIQRDVKRFIAYSTMVQLSFALLGISIGNPEGVAAAMLHILSNSIGDAILFYLAGLAIAECGRELKCLAVLRSRKMLVIVFSGAILNLFGIIPIFIGFWSKAFLVLSCIKSNMVLYAILILIISGITAIGYFRTLYRLIASKNIVLRHDPRIKNIAISYITASSLFILSISLGIAFILYRPLIDFAIDMGFKALNNYNIYIATTLTTINR</sequence>
<feature type="transmembrane region" description="Helical" evidence="6">
    <location>
        <begin position="6"/>
        <end position="24"/>
    </location>
</feature>
<reference evidence="8" key="1">
    <citation type="journal article" date="2020" name="mSystems">
        <title>Genome- and Community-Level Interaction Insights into Carbon Utilization and Element Cycling Functions of Hydrothermarchaeota in Hydrothermal Sediment.</title>
        <authorList>
            <person name="Zhou Z."/>
            <person name="Liu Y."/>
            <person name="Xu W."/>
            <person name="Pan J."/>
            <person name="Luo Z.H."/>
            <person name="Li M."/>
        </authorList>
    </citation>
    <scope>NUCLEOTIDE SEQUENCE [LARGE SCALE GENOMIC DNA]</scope>
    <source>
        <strain evidence="8">SpSt-1121</strain>
    </source>
</reference>
<accession>A0A7C5THH2</accession>
<feature type="transmembrane region" description="Helical" evidence="6">
    <location>
        <begin position="165"/>
        <end position="187"/>
    </location>
</feature>
<dbReference type="PANTHER" id="PTHR42703:SF1">
    <property type="entry name" value="NA(+)_H(+) ANTIPORTER SUBUNIT D1"/>
    <property type="match status" value="1"/>
</dbReference>
<feature type="transmembrane region" description="Helical" evidence="6">
    <location>
        <begin position="222"/>
        <end position="244"/>
    </location>
</feature>
<feature type="transmembrane region" description="Helical" evidence="6">
    <location>
        <begin position="426"/>
        <end position="448"/>
    </location>
</feature>
<dbReference type="InterPro" id="IPR001750">
    <property type="entry name" value="ND/Mrp_TM"/>
</dbReference>
<evidence type="ECO:0000256" key="2">
    <source>
        <dbReference type="ARBA" id="ARBA00022475"/>
    </source>
</evidence>
<comment type="caution">
    <text evidence="8">The sequence shown here is derived from an EMBL/GenBank/DDBJ whole genome shotgun (WGS) entry which is preliminary data.</text>
</comment>
<feature type="transmembrane region" description="Helical" evidence="6">
    <location>
        <begin position="289"/>
        <end position="314"/>
    </location>
</feature>
<feature type="domain" description="NADH:quinone oxidoreductase/Mrp antiporter transmembrane" evidence="7">
    <location>
        <begin position="129"/>
        <end position="439"/>
    </location>
</feature>
<dbReference type="EMBL" id="DRZI01000169">
    <property type="protein sequence ID" value="HHP81800.1"/>
    <property type="molecule type" value="Genomic_DNA"/>
</dbReference>
<name>A0A7C5THH2_9CREN</name>
<proteinExistence type="predicted"/>
<comment type="subcellular location">
    <subcellularLocation>
        <location evidence="1">Cell membrane</location>
        <topology evidence="1">Multi-pass membrane protein</topology>
    </subcellularLocation>
</comment>
<protein>
    <recommendedName>
        <fullName evidence="7">NADH:quinone oxidoreductase/Mrp antiporter transmembrane domain-containing protein</fullName>
    </recommendedName>
</protein>
<evidence type="ECO:0000259" key="7">
    <source>
        <dbReference type="Pfam" id="PF00361"/>
    </source>
</evidence>